<proteinExistence type="predicted"/>
<organism evidence="1 2">
    <name type="scientific">Brevirhabdus pacifica</name>
    <dbReference type="NCBI Taxonomy" id="1267768"/>
    <lineage>
        <taxon>Bacteria</taxon>
        <taxon>Pseudomonadati</taxon>
        <taxon>Pseudomonadota</taxon>
        <taxon>Alphaproteobacteria</taxon>
        <taxon>Rhodobacterales</taxon>
        <taxon>Paracoccaceae</taxon>
        <taxon>Brevirhabdus</taxon>
    </lineage>
</organism>
<dbReference type="EMBL" id="CP019124">
    <property type="protein sequence ID" value="APX88517.1"/>
    <property type="molecule type" value="Genomic_DNA"/>
</dbReference>
<accession>A0A2M9DGU5</accession>
<dbReference type="Proteomes" id="UP000187266">
    <property type="component" value="Chromosome"/>
</dbReference>
<dbReference type="InterPro" id="IPR029041">
    <property type="entry name" value="FAD-linked_oxidoreductase-like"/>
</dbReference>
<sequence>MALLQFSRKTGTATLPRPTPEMEALLKGFSIEVMPRTAAKVEHFAELLPAGTRVYIAHIDGTSIDEMVLTARRLASEGFEVMPHFPARIIPDTATLADWIARYQGEAGVREALLLGGGVSSPAGEFDNSMQLMETGLFDKAGFTRLHVAGHPEGNRDIDPDGSDRNVLEALRWKQAFSERSDAEMAVVTQFVFEADPVIAWAERLRAEGIDLPLHIGVAGPAKLQTLIKFAVACGVGPSLRVLQRRARDVTRLVQPHEPTEVLAGLAAHRAANPDSNIRNIHFFPLGGIAANGQWTTENAGSSGIPAIQKQG</sequence>
<reference evidence="1 2" key="1">
    <citation type="submission" date="2017-01" db="EMBL/GenBank/DDBJ databases">
        <title>Genomic analysis of Xuhuaishuia manganoxidans DY6-4.</title>
        <authorList>
            <person name="Wang X."/>
        </authorList>
    </citation>
    <scope>NUCLEOTIDE SEQUENCE [LARGE SCALE GENOMIC DNA]</scope>
    <source>
        <strain evidence="1 2">DY6-4</strain>
    </source>
</reference>
<dbReference type="AlphaFoldDB" id="A0A1U7DEU1"/>
<keyword evidence="2" id="KW-1185">Reference proteome</keyword>
<evidence type="ECO:0000313" key="2">
    <source>
        <dbReference type="Proteomes" id="UP000187266"/>
    </source>
</evidence>
<dbReference type="SUPFAM" id="SSF51730">
    <property type="entry name" value="FAD-linked oxidoreductase"/>
    <property type="match status" value="1"/>
</dbReference>
<accession>A0A1U7DEU1</accession>
<name>A0A1U7DEU1_9RHOB</name>
<evidence type="ECO:0000313" key="1">
    <source>
        <dbReference type="EMBL" id="APX88517.1"/>
    </source>
</evidence>
<protein>
    <submittedName>
        <fullName evidence="1">5,10-methylenetetrahydrofolate reductase</fullName>
    </submittedName>
</protein>
<dbReference type="Gene3D" id="3.20.20.220">
    <property type="match status" value="1"/>
</dbReference>
<gene>
    <name evidence="1" type="ORF">BV394_01230</name>
</gene>
<dbReference type="STRING" id="1267768.BV394_01230"/>
<dbReference type="OrthoDB" id="9812555at2"/>
<dbReference type="RefSeq" id="WP_076978542.1">
    <property type="nucleotide sequence ID" value="NZ_CP019124.1"/>
</dbReference>